<evidence type="ECO:0000259" key="2">
    <source>
        <dbReference type="Pfam" id="PF04548"/>
    </source>
</evidence>
<dbReference type="KEGG" id="dfa:DFA_00539"/>
<dbReference type="Proteomes" id="UP000007797">
    <property type="component" value="Unassembled WGS sequence"/>
</dbReference>
<protein>
    <recommendedName>
        <fullName evidence="2">AIG1-type G domain-containing protein</fullName>
    </recommendedName>
</protein>
<keyword evidence="4" id="KW-1185">Reference proteome</keyword>
<sequence length="239" mass="27294">MDQKLFIIVIFFDSKLYTDISEMVQVIKKNILIVGKTGCGKSTIGNIIFNNSPHLLTTPFACGNGAARITTLFDKRENPNFEVMDSVGFGDPDFTPKPIIQMMDKALESFHRNLDVVIFVVGMGRMSDEVMTIFKIIQEIFFGGRIKPNFKKEIQTPNEQLLEQEYRRKREFSFHLLMNKLEECNPERVLVPNVLAAEAAKAGAARKGMDFSQEQFQAAQETWSAKMWKGMCQCFEKKN</sequence>
<dbReference type="RefSeq" id="XP_004358528.1">
    <property type="nucleotide sequence ID" value="XM_004358471.1"/>
</dbReference>
<dbReference type="EMBL" id="GL883010">
    <property type="protein sequence ID" value="EGG20678.1"/>
    <property type="molecule type" value="Genomic_DNA"/>
</dbReference>
<dbReference type="OrthoDB" id="8954335at2759"/>
<dbReference type="SUPFAM" id="SSF52540">
    <property type="entry name" value="P-loop containing nucleoside triphosphate hydrolases"/>
    <property type="match status" value="1"/>
</dbReference>
<dbReference type="GO" id="GO:0005525">
    <property type="term" value="F:GTP binding"/>
    <property type="evidence" value="ECO:0007669"/>
    <property type="project" value="InterPro"/>
</dbReference>
<feature type="domain" description="AIG1-type G" evidence="2">
    <location>
        <begin position="29"/>
        <end position="146"/>
    </location>
</feature>
<proteinExistence type="predicted"/>
<dbReference type="Pfam" id="PF04548">
    <property type="entry name" value="AIG1"/>
    <property type="match status" value="1"/>
</dbReference>
<dbReference type="InterPro" id="IPR006703">
    <property type="entry name" value="G_AIG1"/>
</dbReference>
<organism evidence="3 4">
    <name type="scientific">Cavenderia fasciculata</name>
    <name type="common">Slime mold</name>
    <name type="synonym">Dictyostelium fasciculatum</name>
    <dbReference type="NCBI Taxonomy" id="261658"/>
    <lineage>
        <taxon>Eukaryota</taxon>
        <taxon>Amoebozoa</taxon>
        <taxon>Evosea</taxon>
        <taxon>Eumycetozoa</taxon>
        <taxon>Dictyostelia</taxon>
        <taxon>Acytosteliales</taxon>
        <taxon>Cavenderiaceae</taxon>
        <taxon>Cavenderia</taxon>
    </lineage>
</organism>
<dbReference type="InterPro" id="IPR027417">
    <property type="entry name" value="P-loop_NTPase"/>
</dbReference>
<evidence type="ECO:0000313" key="4">
    <source>
        <dbReference type="Proteomes" id="UP000007797"/>
    </source>
</evidence>
<gene>
    <name evidence="3" type="ORF">DFA_00539</name>
</gene>
<evidence type="ECO:0000256" key="1">
    <source>
        <dbReference type="ARBA" id="ARBA00022741"/>
    </source>
</evidence>
<accession>F4PSD2</accession>
<dbReference type="AlphaFoldDB" id="F4PSD2"/>
<keyword evidence="1" id="KW-0547">Nucleotide-binding</keyword>
<evidence type="ECO:0000313" key="3">
    <source>
        <dbReference type="EMBL" id="EGG20678.1"/>
    </source>
</evidence>
<dbReference type="Gene3D" id="3.40.50.300">
    <property type="entry name" value="P-loop containing nucleotide triphosphate hydrolases"/>
    <property type="match status" value="1"/>
</dbReference>
<reference evidence="4" key="1">
    <citation type="journal article" date="2011" name="Genome Res.">
        <title>Phylogeny-wide analysis of social amoeba genomes highlights ancient origins for complex intercellular communication.</title>
        <authorList>
            <person name="Heidel A.J."/>
            <person name="Lawal H.M."/>
            <person name="Felder M."/>
            <person name="Schilde C."/>
            <person name="Helps N.R."/>
            <person name="Tunggal B."/>
            <person name="Rivero F."/>
            <person name="John U."/>
            <person name="Schleicher M."/>
            <person name="Eichinger L."/>
            <person name="Platzer M."/>
            <person name="Noegel A.A."/>
            <person name="Schaap P."/>
            <person name="Gloeckner G."/>
        </authorList>
    </citation>
    <scope>NUCLEOTIDE SEQUENCE [LARGE SCALE GENOMIC DNA]</scope>
    <source>
        <strain evidence="4">SH3</strain>
    </source>
</reference>
<name>F4PSD2_CACFS</name>
<dbReference type="GeneID" id="14873648"/>